<evidence type="ECO:0000313" key="3">
    <source>
        <dbReference type="Proteomes" id="UP000193920"/>
    </source>
</evidence>
<gene>
    <name evidence="2" type="ORF">LY90DRAFT_677398</name>
</gene>
<accession>A0A1Y2A3I1</accession>
<keyword evidence="3" id="KW-1185">Reference proteome</keyword>
<reference evidence="2 3" key="1">
    <citation type="submission" date="2016-08" db="EMBL/GenBank/DDBJ databases">
        <title>A Parts List for Fungal Cellulosomes Revealed by Comparative Genomics.</title>
        <authorList>
            <consortium name="DOE Joint Genome Institute"/>
            <person name="Haitjema C.H."/>
            <person name="Gilmore S.P."/>
            <person name="Henske J.K."/>
            <person name="Solomon K.V."/>
            <person name="De Groot R."/>
            <person name="Kuo A."/>
            <person name="Mondo S.J."/>
            <person name="Salamov A.A."/>
            <person name="Labutti K."/>
            <person name="Zhao Z."/>
            <person name="Chiniquy J."/>
            <person name="Barry K."/>
            <person name="Brewer H.M."/>
            <person name="Purvine S.O."/>
            <person name="Wright A.T."/>
            <person name="Boxma B."/>
            <person name="Van Alen T."/>
            <person name="Hackstein J.H."/>
            <person name="Baker S.E."/>
            <person name="Grigoriev I.V."/>
            <person name="O'Malley M.A."/>
        </authorList>
    </citation>
    <scope>NUCLEOTIDE SEQUENCE [LARGE SCALE GENOMIC DNA]</scope>
    <source>
        <strain evidence="2 3">G1</strain>
    </source>
</reference>
<dbReference type="PANTHER" id="PTHR40050">
    <property type="entry name" value="INNER SPORE COAT PROTEIN H"/>
    <property type="match status" value="1"/>
</dbReference>
<dbReference type="Pfam" id="PF08757">
    <property type="entry name" value="CotH"/>
    <property type="match status" value="1"/>
</dbReference>
<feature type="chain" id="PRO_5012214830" description="Coth-domain-containing protein" evidence="1">
    <location>
        <begin position="20"/>
        <end position="596"/>
    </location>
</feature>
<evidence type="ECO:0000256" key="1">
    <source>
        <dbReference type="SAM" id="SignalP"/>
    </source>
</evidence>
<keyword evidence="1" id="KW-0732">Signal</keyword>
<protein>
    <recommendedName>
        <fullName evidence="4">Coth-domain-containing protein</fullName>
    </recommendedName>
</protein>
<dbReference type="EMBL" id="MCOG01000330">
    <property type="protein sequence ID" value="ORY16857.1"/>
    <property type="molecule type" value="Genomic_DNA"/>
</dbReference>
<dbReference type="STRING" id="1754190.A0A1Y2A3I1"/>
<comment type="caution">
    <text evidence="2">The sequence shown here is derived from an EMBL/GenBank/DDBJ whole genome shotgun (WGS) entry which is preliminary data.</text>
</comment>
<dbReference type="InterPro" id="IPR014867">
    <property type="entry name" value="Spore_coat_CotH_CotH2/3/7"/>
</dbReference>
<name>A0A1Y2A3I1_9FUNG</name>
<organism evidence="2 3">
    <name type="scientific">Neocallimastix californiae</name>
    <dbReference type="NCBI Taxonomy" id="1754190"/>
    <lineage>
        <taxon>Eukaryota</taxon>
        <taxon>Fungi</taxon>
        <taxon>Fungi incertae sedis</taxon>
        <taxon>Chytridiomycota</taxon>
        <taxon>Chytridiomycota incertae sedis</taxon>
        <taxon>Neocallimastigomycetes</taxon>
        <taxon>Neocallimastigales</taxon>
        <taxon>Neocallimastigaceae</taxon>
        <taxon>Neocallimastix</taxon>
    </lineage>
</organism>
<feature type="signal peptide" evidence="1">
    <location>
        <begin position="1"/>
        <end position="19"/>
    </location>
</feature>
<sequence>MKITKSLSLLLISAKFLLASTEKVTFKVLAINGTPTVNINYQQYPMQPVPNKYPLYSVDVDVNEFPVNYNYIIDYGNGNAEQEEFTRQRSKEDKPLNEFFGRSITVKEHPLLPKAFEEFPYAKKSKLYDDSFVASIFINCDPNQLKELYDNPKDGKINAEVIYASPYDVRTFKKAILSISGQSTMHVPKFSYKIKNLSDENKKELYGRSSIKLRAEHMDPTFVREKIYTDILNTLGVPTAQNTYARLYINGAPIGFFDLSDTVNNNRYLRNTFNNGEKYKNVNNNPNPLYQANSVSGEGLYSDFGFYGDDATQDKYSVYVYKGDDKVKTKYEHIANDLIPLFKEIESYKFGEVNGISIDIDSFLKYMAMEFLGGAVDNFWVTPGNYYLFKDLEKNKWFFHDVDFHYSFGVSWDAKKMLNTPLSEFPPDMEDGNKEKSRPLLDAIRSHPNEEAKFKSIFERLLKTSFHPNALFPRLESLTNLIREDAHWDFTLEKQNPNPTEESGILYVVDDFEKESTSEKENEAYAKGVPVRYFIKNKALLTAQELGVTIPFEYESDLGFYENLSMAKEDEKSGSIKSLSWSLLSIIIVSLVTLLL</sequence>
<dbReference type="OrthoDB" id="10267127at2759"/>
<evidence type="ECO:0000313" key="2">
    <source>
        <dbReference type="EMBL" id="ORY16857.1"/>
    </source>
</evidence>
<dbReference type="PANTHER" id="PTHR40050:SF1">
    <property type="entry name" value="INNER SPORE COAT PROTEIN H"/>
    <property type="match status" value="1"/>
</dbReference>
<proteinExistence type="predicted"/>
<dbReference type="AlphaFoldDB" id="A0A1Y2A3I1"/>
<dbReference type="Proteomes" id="UP000193920">
    <property type="component" value="Unassembled WGS sequence"/>
</dbReference>
<evidence type="ECO:0008006" key="4">
    <source>
        <dbReference type="Google" id="ProtNLM"/>
    </source>
</evidence>